<reference evidence="2" key="1">
    <citation type="submission" date="2021-11" db="EMBL/GenBank/DDBJ databases">
        <title>Cultivation dependent microbiological survey of springs from the worlds oldest radium mine currently devoted to the extraction of radon-saturated water.</title>
        <authorList>
            <person name="Kapinusova G."/>
            <person name="Smrhova T."/>
            <person name="Strejcek M."/>
            <person name="Suman J."/>
            <person name="Jani K."/>
            <person name="Pajer P."/>
            <person name="Uhlik O."/>
        </authorList>
    </citation>
    <scope>NUCLEOTIDE SEQUENCE [LARGE SCALE GENOMIC DNA]</scope>
    <source>
        <strain evidence="2">J379</strain>
    </source>
</reference>
<sequence length="126" mass="14189">MSEESVLAVSMVEFFRRADGVSMGSDTMLLAVFPDSLSLAHEKRKLLSKSIETRVQFLRDVGAVSKDEREWPNGQGEFAIQALLPDGAPMFRIGWDWLRSGPEPRTRETALKERDRILAEIRVLAA</sequence>
<protein>
    <submittedName>
        <fullName evidence="1">Uncharacterized protein</fullName>
    </submittedName>
</protein>
<dbReference type="RefSeq" id="WP_353865942.1">
    <property type="nucleotide sequence ID" value="NZ_CP088295.1"/>
</dbReference>
<keyword evidence="2" id="KW-1185">Reference proteome</keyword>
<evidence type="ECO:0000313" key="2">
    <source>
        <dbReference type="Proteomes" id="UP001058860"/>
    </source>
</evidence>
<organism evidence="1 2">
    <name type="scientific">Svornostia abyssi</name>
    <dbReference type="NCBI Taxonomy" id="2898438"/>
    <lineage>
        <taxon>Bacteria</taxon>
        <taxon>Bacillati</taxon>
        <taxon>Actinomycetota</taxon>
        <taxon>Thermoleophilia</taxon>
        <taxon>Solirubrobacterales</taxon>
        <taxon>Baekduiaceae</taxon>
        <taxon>Svornostia</taxon>
    </lineage>
</organism>
<evidence type="ECO:0000313" key="1">
    <source>
        <dbReference type="EMBL" id="UUY05487.1"/>
    </source>
</evidence>
<dbReference type="Proteomes" id="UP001058860">
    <property type="component" value="Chromosome"/>
</dbReference>
<dbReference type="EMBL" id="CP088295">
    <property type="protein sequence ID" value="UUY05487.1"/>
    <property type="molecule type" value="Genomic_DNA"/>
</dbReference>
<accession>A0ABY5PLP2</accession>
<name>A0ABY5PLP2_9ACTN</name>
<gene>
    <name evidence="1" type="ORF">LRS13_08205</name>
</gene>
<proteinExistence type="predicted"/>